<keyword evidence="4 11" id="KW-0812">Transmembrane</keyword>
<name>A0ABP5V9M5_9ACTN</name>
<keyword evidence="3" id="KW-1003">Cell membrane</keyword>
<feature type="compositionally biased region" description="Polar residues" evidence="10">
    <location>
        <begin position="490"/>
        <end position="502"/>
    </location>
</feature>
<evidence type="ECO:0000256" key="7">
    <source>
        <dbReference type="ARBA" id="ARBA00022840"/>
    </source>
</evidence>
<dbReference type="InterPro" id="IPR007795">
    <property type="entry name" value="T7SS_EccB"/>
</dbReference>
<evidence type="ECO:0000256" key="3">
    <source>
        <dbReference type="ARBA" id="ARBA00022475"/>
    </source>
</evidence>
<accession>A0ABP5V9M5</accession>
<evidence type="ECO:0000256" key="2">
    <source>
        <dbReference type="ARBA" id="ARBA00008149"/>
    </source>
</evidence>
<protein>
    <submittedName>
        <fullName evidence="12">Type VII secretion protein EccB</fullName>
    </submittedName>
</protein>
<reference evidence="13" key="1">
    <citation type="journal article" date="2019" name="Int. J. Syst. Evol. Microbiol.">
        <title>The Global Catalogue of Microorganisms (GCM) 10K type strain sequencing project: providing services to taxonomists for standard genome sequencing and annotation.</title>
        <authorList>
            <consortium name="The Broad Institute Genomics Platform"/>
            <consortium name="The Broad Institute Genome Sequencing Center for Infectious Disease"/>
            <person name="Wu L."/>
            <person name="Ma J."/>
        </authorList>
    </citation>
    <scope>NUCLEOTIDE SEQUENCE [LARGE SCALE GENOMIC DNA]</scope>
    <source>
        <strain evidence="13">JCM 6921</strain>
    </source>
</reference>
<evidence type="ECO:0000256" key="5">
    <source>
        <dbReference type="ARBA" id="ARBA00022741"/>
    </source>
</evidence>
<dbReference type="RefSeq" id="WP_344630946.1">
    <property type="nucleotide sequence ID" value="NZ_BAAATJ010000009.1"/>
</dbReference>
<dbReference type="NCBIfam" id="TIGR03919">
    <property type="entry name" value="T7SS_EccB"/>
    <property type="match status" value="1"/>
</dbReference>
<comment type="subcellular location">
    <subcellularLocation>
        <location evidence="1">Cell membrane</location>
        <topology evidence="1">Single-pass membrane protein</topology>
    </subcellularLocation>
</comment>
<evidence type="ECO:0000256" key="10">
    <source>
        <dbReference type="SAM" id="MobiDB-lite"/>
    </source>
</evidence>
<keyword evidence="7" id="KW-0067">ATP-binding</keyword>
<evidence type="ECO:0000256" key="6">
    <source>
        <dbReference type="ARBA" id="ARBA00022801"/>
    </source>
</evidence>
<dbReference type="InterPro" id="IPR042485">
    <property type="entry name" value="T7SS_EccB_R3"/>
</dbReference>
<keyword evidence="13" id="KW-1185">Reference proteome</keyword>
<evidence type="ECO:0000256" key="1">
    <source>
        <dbReference type="ARBA" id="ARBA00004162"/>
    </source>
</evidence>
<evidence type="ECO:0000256" key="11">
    <source>
        <dbReference type="SAM" id="Phobius"/>
    </source>
</evidence>
<evidence type="ECO:0000256" key="4">
    <source>
        <dbReference type="ARBA" id="ARBA00022692"/>
    </source>
</evidence>
<sequence length="502" mass="53526">MASRRDELNAYTFAKKRLVSAFLQPSPTGTEEGAPRPLRAVLPGLVVGAVILAGFGAWGMFKPKAPKGWDNPGEKVIIGSKSTTRYVVLETKGKKQLHPVLNLASAKLLLDPSKFGIVEVDEKILDSGKIPHGATIGIPYAPDRLPERAEATKAKRWAVCTRPGDDGAQKAVFVLADRDKDRVEGKNRLRGGDVMYVRAGDGLHIVDARGTAYEIAADDTLLRTVVGDTRPQQVTEDWLRTLKKGDEIQFPQGIENIGAPAGAPGNLDPDANRIGMVLRAPSGTGLQHYVVLENAVRPVTDFMAKLLLNAPEATPLGQQGKPMDVSAGAIRTEGTPYGGDLRWPEREARPVNTADSGRNTLCNVLRDVDEKRGTTTLSTWAADDYPAVLPSGATNTYVTPGSGLLFRQVKGRDTGSGGVFLVTDTGLRYAVQANTDSGQDESGIGTDGKKKDAQEAAQAGNLAQLRLGYDGVRPVPVPATWSGFLPTGPRLSTNAARQPQGS</sequence>
<organism evidence="12 13">
    <name type="scientific">Streptomyces glaucosporus</name>
    <dbReference type="NCBI Taxonomy" id="284044"/>
    <lineage>
        <taxon>Bacteria</taxon>
        <taxon>Bacillati</taxon>
        <taxon>Actinomycetota</taxon>
        <taxon>Actinomycetes</taxon>
        <taxon>Kitasatosporales</taxon>
        <taxon>Streptomycetaceae</taxon>
        <taxon>Streptomyces</taxon>
    </lineage>
</organism>
<keyword evidence="9 11" id="KW-0472">Membrane</keyword>
<comment type="caution">
    <text evidence="12">The sequence shown here is derived from an EMBL/GenBank/DDBJ whole genome shotgun (WGS) entry which is preliminary data.</text>
</comment>
<evidence type="ECO:0000313" key="12">
    <source>
        <dbReference type="EMBL" id="GAA2397357.1"/>
    </source>
</evidence>
<dbReference type="Pfam" id="PF05108">
    <property type="entry name" value="T7SS_ESX1_EccB"/>
    <property type="match status" value="1"/>
</dbReference>
<keyword evidence="8 11" id="KW-1133">Transmembrane helix</keyword>
<dbReference type="Gene3D" id="2.40.50.910">
    <property type="entry name" value="Type VII secretion system EccB, repeat 3 domain"/>
    <property type="match status" value="1"/>
</dbReference>
<dbReference type="Proteomes" id="UP001500058">
    <property type="component" value="Unassembled WGS sequence"/>
</dbReference>
<keyword evidence="6" id="KW-0378">Hydrolase</keyword>
<feature type="transmembrane region" description="Helical" evidence="11">
    <location>
        <begin position="40"/>
        <end position="61"/>
    </location>
</feature>
<feature type="region of interest" description="Disordered" evidence="10">
    <location>
        <begin position="434"/>
        <end position="457"/>
    </location>
</feature>
<evidence type="ECO:0000256" key="8">
    <source>
        <dbReference type="ARBA" id="ARBA00022989"/>
    </source>
</evidence>
<dbReference type="PANTHER" id="PTHR40765:SF2">
    <property type="entry name" value="ESX-2 SECRETION SYSTEM ATPASE ECCB2"/>
    <property type="match status" value="1"/>
</dbReference>
<evidence type="ECO:0000313" key="13">
    <source>
        <dbReference type="Proteomes" id="UP001500058"/>
    </source>
</evidence>
<dbReference type="PANTHER" id="PTHR40765">
    <property type="entry name" value="ESX-2 SECRETION SYSTEM ATPASE ECCB2"/>
    <property type="match status" value="1"/>
</dbReference>
<evidence type="ECO:0000256" key="9">
    <source>
        <dbReference type="ARBA" id="ARBA00023136"/>
    </source>
</evidence>
<dbReference type="EMBL" id="BAAATJ010000009">
    <property type="protein sequence ID" value="GAA2397357.1"/>
    <property type="molecule type" value="Genomic_DNA"/>
</dbReference>
<feature type="region of interest" description="Disordered" evidence="10">
    <location>
        <begin position="480"/>
        <end position="502"/>
    </location>
</feature>
<keyword evidence="5" id="KW-0547">Nucleotide-binding</keyword>
<gene>
    <name evidence="12" type="primary">eccB</name>
    <name evidence="12" type="ORF">GCM10010420_24070</name>
</gene>
<comment type="similarity">
    <text evidence="2">Belongs to the EccB family.</text>
</comment>
<proteinExistence type="inferred from homology"/>
<dbReference type="Gene3D" id="3.30.2390.20">
    <property type="entry name" value="Type VII secretion system EccB, repeat 1 domain"/>
    <property type="match status" value="1"/>
</dbReference>
<dbReference type="InterPro" id="IPR044857">
    <property type="entry name" value="T7SS_EccB_R1"/>
</dbReference>